<keyword evidence="2" id="KW-1185">Reference proteome</keyword>
<evidence type="ECO:0000313" key="2">
    <source>
        <dbReference type="Proteomes" id="UP000887013"/>
    </source>
</evidence>
<organism evidence="1 2">
    <name type="scientific">Nephila pilipes</name>
    <name type="common">Giant wood spider</name>
    <name type="synonym">Nephila maculata</name>
    <dbReference type="NCBI Taxonomy" id="299642"/>
    <lineage>
        <taxon>Eukaryota</taxon>
        <taxon>Metazoa</taxon>
        <taxon>Ecdysozoa</taxon>
        <taxon>Arthropoda</taxon>
        <taxon>Chelicerata</taxon>
        <taxon>Arachnida</taxon>
        <taxon>Araneae</taxon>
        <taxon>Araneomorphae</taxon>
        <taxon>Entelegynae</taxon>
        <taxon>Araneoidea</taxon>
        <taxon>Nephilidae</taxon>
        <taxon>Nephila</taxon>
    </lineage>
</organism>
<evidence type="ECO:0000313" key="1">
    <source>
        <dbReference type="EMBL" id="GFT29087.1"/>
    </source>
</evidence>
<sequence>MQVPKPPFWSAVEHAAISTLYHVKKIDKQKWSRAANKNNKIVMVSFSEVWGCRRFTKATVDFPVDRFSVNGKSFESRETKAKQS</sequence>
<proteinExistence type="predicted"/>
<name>A0A8X6TLS4_NEPPI</name>
<gene>
    <name evidence="1" type="ORF">NPIL_326541</name>
</gene>
<accession>A0A8X6TLS4</accession>
<dbReference type="EMBL" id="BMAW01060994">
    <property type="protein sequence ID" value="GFT29087.1"/>
    <property type="molecule type" value="Genomic_DNA"/>
</dbReference>
<dbReference type="AlphaFoldDB" id="A0A8X6TLS4"/>
<dbReference type="Proteomes" id="UP000887013">
    <property type="component" value="Unassembled WGS sequence"/>
</dbReference>
<comment type="caution">
    <text evidence="1">The sequence shown here is derived from an EMBL/GenBank/DDBJ whole genome shotgun (WGS) entry which is preliminary data.</text>
</comment>
<reference evidence="1" key="1">
    <citation type="submission" date="2020-08" db="EMBL/GenBank/DDBJ databases">
        <title>Multicomponent nature underlies the extraordinary mechanical properties of spider dragline silk.</title>
        <authorList>
            <person name="Kono N."/>
            <person name="Nakamura H."/>
            <person name="Mori M."/>
            <person name="Yoshida Y."/>
            <person name="Ohtoshi R."/>
            <person name="Malay A.D."/>
            <person name="Moran D.A.P."/>
            <person name="Tomita M."/>
            <person name="Numata K."/>
            <person name="Arakawa K."/>
        </authorList>
    </citation>
    <scope>NUCLEOTIDE SEQUENCE</scope>
</reference>
<protein>
    <submittedName>
        <fullName evidence="1">Uncharacterized protein</fullName>
    </submittedName>
</protein>